<dbReference type="RefSeq" id="WP_187734573.1">
    <property type="nucleotide sequence ID" value="NZ_BMFN01000006.1"/>
</dbReference>
<sequence>MRPPKPGAWSPATRPARRYHNRDSGTVPLAAAGMALVKSLVQGLNGWVGRGWLSVRVNDDLTMA</sequence>
<evidence type="ECO:0000313" key="2">
    <source>
        <dbReference type="EMBL" id="QNP54414.1"/>
    </source>
</evidence>
<geneLocation type="plasmid" evidence="2 3">
    <name>p_unnamed2</name>
</geneLocation>
<name>A0A7H0H1J8_9BACT</name>
<dbReference type="Proteomes" id="UP000516093">
    <property type="component" value="Plasmid p_unnamed2"/>
</dbReference>
<dbReference type="EMBL" id="CP060786">
    <property type="protein sequence ID" value="QNP54414.1"/>
    <property type="molecule type" value="Genomic_DNA"/>
</dbReference>
<dbReference type="KEGG" id="hqi:H9L05_21815"/>
<proteinExistence type="predicted"/>
<reference evidence="2 3" key="1">
    <citation type="submission" date="2020-08" db="EMBL/GenBank/DDBJ databases">
        <title>Genome sequence of Hymenobacter qilianensis JCM 19763T.</title>
        <authorList>
            <person name="Hyun D.-W."/>
            <person name="Bae J.-W."/>
        </authorList>
    </citation>
    <scope>NUCLEOTIDE SEQUENCE [LARGE SCALE GENOMIC DNA]</scope>
    <source>
        <strain evidence="2 3">JCM 19763</strain>
        <plasmid evidence="2 3">p_unnamed2</plasmid>
    </source>
</reference>
<feature type="region of interest" description="Disordered" evidence="1">
    <location>
        <begin position="1"/>
        <end position="24"/>
    </location>
</feature>
<keyword evidence="3" id="KW-1185">Reference proteome</keyword>
<evidence type="ECO:0000256" key="1">
    <source>
        <dbReference type="SAM" id="MobiDB-lite"/>
    </source>
</evidence>
<protein>
    <submittedName>
        <fullName evidence="2">Uncharacterized protein</fullName>
    </submittedName>
</protein>
<organism evidence="2 3">
    <name type="scientific">Hymenobacter qilianensis</name>
    <dbReference type="NCBI Taxonomy" id="1385715"/>
    <lineage>
        <taxon>Bacteria</taxon>
        <taxon>Pseudomonadati</taxon>
        <taxon>Bacteroidota</taxon>
        <taxon>Cytophagia</taxon>
        <taxon>Cytophagales</taxon>
        <taxon>Hymenobacteraceae</taxon>
        <taxon>Hymenobacter</taxon>
    </lineage>
</organism>
<evidence type="ECO:0000313" key="3">
    <source>
        <dbReference type="Proteomes" id="UP000516093"/>
    </source>
</evidence>
<keyword evidence="2" id="KW-0614">Plasmid</keyword>
<dbReference type="AlphaFoldDB" id="A0A7H0H1J8"/>
<gene>
    <name evidence="2" type="ORF">H9L05_21815</name>
</gene>
<accession>A0A7H0H1J8</accession>